<dbReference type="PANTHER" id="PTHR33258:SF1">
    <property type="entry name" value="TRANSPOSASE INSL FOR INSERTION SEQUENCE ELEMENT IS186A-RELATED"/>
    <property type="match status" value="1"/>
</dbReference>
<dbReference type="RefSeq" id="WP_229075340.1">
    <property type="nucleotide sequence ID" value="NZ_CP072220.1"/>
</dbReference>
<dbReference type="PANTHER" id="PTHR33258">
    <property type="entry name" value="TRANSPOSASE INSL FOR INSERTION SEQUENCE ELEMENT IS186A-RELATED"/>
    <property type="match status" value="1"/>
</dbReference>
<evidence type="ECO:0000313" key="2">
    <source>
        <dbReference type="EMBL" id="MDU0244176.1"/>
    </source>
</evidence>
<organism evidence="2 3">
    <name type="scientific">Bacteroides uniformis</name>
    <dbReference type="NCBI Taxonomy" id="820"/>
    <lineage>
        <taxon>Bacteria</taxon>
        <taxon>Pseudomonadati</taxon>
        <taxon>Bacteroidota</taxon>
        <taxon>Bacteroidia</taxon>
        <taxon>Bacteroidales</taxon>
        <taxon>Bacteroidaceae</taxon>
        <taxon>Bacteroides</taxon>
    </lineage>
</organism>
<evidence type="ECO:0000259" key="1">
    <source>
        <dbReference type="Pfam" id="PF14294"/>
    </source>
</evidence>
<comment type="caution">
    <text evidence="2">The sequence shown here is derived from an EMBL/GenBank/DDBJ whole genome shotgun (WGS) entry which is preliminary data.</text>
</comment>
<evidence type="ECO:0000313" key="3">
    <source>
        <dbReference type="Proteomes" id="UP001181247"/>
    </source>
</evidence>
<dbReference type="Pfam" id="PF14294">
    <property type="entry name" value="DUF4372"/>
    <property type="match status" value="1"/>
</dbReference>
<name>A0AAE4L297_BACUN</name>
<sequence length="155" mass="17915">MFQDKYIFAQLTVFLDRNHFNCLVRKYGGDEYVKYFTCWNQLLALMSGQLSNRESLRNLIVALETHQGKTCHLGPGKHITRSNLANANPNRDYHIFEAYAYYMVEQARGKQKTDIFKLGGNVYAFDSTTIGLCLSVFCWVKFCKRRGGIKVHTLL</sequence>
<proteinExistence type="predicted"/>
<dbReference type="EMBL" id="JAWDEU010000002">
    <property type="protein sequence ID" value="MDU0244176.1"/>
    <property type="molecule type" value="Genomic_DNA"/>
</dbReference>
<protein>
    <submittedName>
        <fullName evidence="2">DUF4372 domain-containing protein</fullName>
    </submittedName>
</protein>
<accession>A0AAE4L297</accession>
<reference evidence="2" key="1">
    <citation type="submission" date="2023-10" db="EMBL/GenBank/DDBJ databases">
        <title>Genome of Potential pathogenic bacteria in Crohn's disease.</title>
        <authorList>
            <person name="Rodriguez-Palacios A."/>
        </authorList>
    </citation>
    <scope>NUCLEOTIDE SEQUENCE</scope>
    <source>
        <strain evidence="2">CavFT-hAR50</strain>
    </source>
</reference>
<dbReference type="InterPro" id="IPR025399">
    <property type="entry name" value="DUF4372"/>
</dbReference>
<gene>
    <name evidence="2" type="ORF">RVH16_05520</name>
</gene>
<dbReference type="AlphaFoldDB" id="A0AAE4L297"/>
<dbReference type="Proteomes" id="UP001181247">
    <property type="component" value="Unassembled WGS sequence"/>
</dbReference>
<feature type="domain" description="DUF4372" evidence="1">
    <location>
        <begin position="5"/>
        <end position="74"/>
    </location>
</feature>